<reference evidence="1" key="1">
    <citation type="journal article" date="2014" name="Int. J. Syst. Evol. Microbiol.">
        <title>Complete genome sequence of Corynebacterium casei LMG S-19264T (=DSM 44701T), isolated from a smear-ripened cheese.</title>
        <authorList>
            <consortium name="US DOE Joint Genome Institute (JGI-PGF)"/>
            <person name="Walter F."/>
            <person name="Albersmeier A."/>
            <person name="Kalinowski J."/>
            <person name="Ruckert C."/>
        </authorList>
    </citation>
    <scope>NUCLEOTIDE SEQUENCE</scope>
    <source>
        <strain evidence="1">CGMCC 1.16067</strain>
    </source>
</reference>
<evidence type="ECO:0000313" key="1">
    <source>
        <dbReference type="EMBL" id="GGF44214.1"/>
    </source>
</evidence>
<accession>A0A917F2I5</accession>
<dbReference type="Proteomes" id="UP000649179">
    <property type="component" value="Unassembled WGS sequence"/>
</dbReference>
<dbReference type="InterPro" id="IPR023846">
    <property type="entry name" value="CHP04042_MSMEG0570"/>
</dbReference>
<gene>
    <name evidence="1" type="ORF">GCM10011519_17600</name>
</gene>
<comment type="caution">
    <text evidence="1">The sequence shown here is derived from an EMBL/GenBank/DDBJ whole genome shotgun (WGS) entry which is preliminary data.</text>
</comment>
<protein>
    <recommendedName>
        <fullName evidence="3">MSMEG_0570 family nitrogen starvation response protein</fullName>
    </recommendedName>
</protein>
<name>A0A917F2I5_9ACTN</name>
<evidence type="ECO:0000313" key="2">
    <source>
        <dbReference type="Proteomes" id="UP000649179"/>
    </source>
</evidence>
<evidence type="ECO:0008006" key="3">
    <source>
        <dbReference type="Google" id="ProtNLM"/>
    </source>
</evidence>
<sequence length="104" mass="11652">MPEMTFTVRWPDGVVEECYSPSLVVHEHLEAGTDYRVEEFSRRATYALSIAGDRVQEIFGFACTSAISTTEQIQTRAAAYAPDEVVRVLGMHDGESRARPEQRA</sequence>
<organism evidence="1 2">
    <name type="scientific">Marmoricola endophyticus</name>
    <dbReference type="NCBI Taxonomy" id="2040280"/>
    <lineage>
        <taxon>Bacteria</taxon>
        <taxon>Bacillati</taxon>
        <taxon>Actinomycetota</taxon>
        <taxon>Actinomycetes</taxon>
        <taxon>Propionibacteriales</taxon>
        <taxon>Nocardioidaceae</taxon>
        <taxon>Marmoricola</taxon>
    </lineage>
</organism>
<dbReference type="NCBIfam" id="TIGR04042">
    <property type="entry name" value="MSMEG_0570_fam"/>
    <property type="match status" value="1"/>
</dbReference>
<proteinExistence type="predicted"/>
<dbReference type="AlphaFoldDB" id="A0A917F2I5"/>
<keyword evidence="2" id="KW-1185">Reference proteome</keyword>
<dbReference type="EMBL" id="BMKQ01000001">
    <property type="protein sequence ID" value="GGF44214.1"/>
    <property type="molecule type" value="Genomic_DNA"/>
</dbReference>
<reference evidence="1" key="2">
    <citation type="submission" date="2020-09" db="EMBL/GenBank/DDBJ databases">
        <authorList>
            <person name="Sun Q."/>
            <person name="Zhou Y."/>
        </authorList>
    </citation>
    <scope>NUCLEOTIDE SEQUENCE</scope>
    <source>
        <strain evidence="1">CGMCC 1.16067</strain>
    </source>
</reference>